<dbReference type="Proteomes" id="UP000799438">
    <property type="component" value="Unassembled WGS sequence"/>
</dbReference>
<keyword evidence="2" id="KW-1185">Reference proteome</keyword>
<name>A0A6A6BIZ6_9PEZI</name>
<evidence type="ECO:0000313" key="1">
    <source>
        <dbReference type="EMBL" id="KAF2143254.1"/>
    </source>
</evidence>
<evidence type="ECO:0000313" key="2">
    <source>
        <dbReference type="Proteomes" id="UP000799438"/>
    </source>
</evidence>
<dbReference type="RefSeq" id="XP_033398966.1">
    <property type="nucleotide sequence ID" value="XM_033540227.1"/>
</dbReference>
<dbReference type="GeneID" id="54297723"/>
<organism evidence="1 2">
    <name type="scientific">Aplosporella prunicola CBS 121167</name>
    <dbReference type="NCBI Taxonomy" id="1176127"/>
    <lineage>
        <taxon>Eukaryota</taxon>
        <taxon>Fungi</taxon>
        <taxon>Dikarya</taxon>
        <taxon>Ascomycota</taxon>
        <taxon>Pezizomycotina</taxon>
        <taxon>Dothideomycetes</taxon>
        <taxon>Dothideomycetes incertae sedis</taxon>
        <taxon>Botryosphaeriales</taxon>
        <taxon>Aplosporellaceae</taxon>
        <taxon>Aplosporella</taxon>
    </lineage>
</organism>
<protein>
    <submittedName>
        <fullName evidence="1">Uncharacterized protein</fullName>
    </submittedName>
</protein>
<accession>A0A6A6BIZ6</accession>
<reference evidence="1" key="1">
    <citation type="journal article" date="2020" name="Stud. Mycol.">
        <title>101 Dothideomycetes genomes: a test case for predicting lifestyles and emergence of pathogens.</title>
        <authorList>
            <person name="Haridas S."/>
            <person name="Albert R."/>
            <person name="Binder M."/>
            <person name="Bloem J."/>
            <person name="Labutti K."/>
            <person name="Salamov A."/>
            <person name="Andreopoulos B."/>
            <person name="Baker S."/>
            <person name="Barry K."/>
            <person name="Bills G."/>
            <person name="Bluhm B."/>
            <person name="Cannon C."/>
            <person name="Castanera R."/>
            <person name="Culley D."/>
            <person name="Daum C."/>
            <person name="Ezra D."/>
            <person name="Gonzalez J."/>
            <person name="Henrissat B."/>
            <person name="Kuo A."/>
            <person name="Liang C."/>
            <person name="Lipzen A."/>
            <person name="Lutzoni F."/>
            <person name="Magnuson J."/>
            <person name="Mondo S."/>
            <person name="Nolan M."/>
            <person name="Ohm R."/>
            <person name="Pangilinan J."/>
            <person name="Park H.-J."/>
            <person name="Ramirez L."/>
            <person name="Alfaro M."/>
            <person name="Sun H."/>
            <person name="Tritt A."/>
            <person name="Yoshinaga Y."/>
            <person name="Zwiers L.-H."/>
            <person name="Turgeon B."/>
            <person name="Goodwin S."/>
            <person name="Spatafora J."/>
            <person name="Crous P."/>
            <person name="Grigoriev I."/>
        </authorList>
    </citation>
    <scope>NUCLEOTIDE SEQUENCE</scope>
    <source>
        <strain evidence="1">CBS 121167</strain>
    </source>
</reference>
<sequence>MLACISFIVVPLYRAQLDAHTAIHYTITVWSSSPQPFGAQLMEAWALCALCTLVSKESGYEIPLKKAERLPIPTVSPFSSPSIAPLSVKRTVNRILRLQAFHVYREHLRADRALANGGGLLREVAVAGVDFIRTRTALQDTSSIASRQHLLRTSVTCTLRLMLQFIVPPANSKKAPYGWTLSD</sequence>
<dbReference type="EMBL" id="ML995482">
    <property type="protein sequence ID" value="KAF2143254.1"/>
    <property type="molecule type" value="Genomic_DNA"/>
</dbReference>
<dbReference type="AlphaFoldDB" id="A0A6A6BIZ6"/>
<proteinExistence type="predicted"/>
<gene>
    <name evidence="1" type="ORF">K452DRAFT_286076</name>
</gene>